<dbReference type="EMBL" id="MFGL01000025">
    <property type="protein sequence ID" value="OGF40392.1"/>
    <property type="molecule type" value="Genomic_DNA"/>
</dbReference>
<evidence type="ECO:0000256" key="1">
    <source>
        <dbReference type="SAM" id="MobiDB-lite"/>
    </source>
</evidence>
<name>A0A1F5TN38_9BACT</name>
<dbReference type="Pfam" id="PF05991">
    <property type="entry name" value="NYN_YacP"/>
    <property type="match status" value="1"/>
</dbReference>
<reference evidence="2 3" key="1">
    <citation type="journal article" date="2016" name="Nat. Commun.">
        <title>Thousands of microbial genomes shed light on interconnected biogeochemical processes in an aquifer system.</title>
        <authorList>
            <person name="Anantharaman K."/>
            <person name="Brown C.T."/>
            <person name="Hug L.A."/>
            <person name="Sharon I."/>
            <person name="Castelle C.J."/>
            <person name="Probst A.J."/>
            <person name="Thomas B.C."/>
            <person name="Singh A."/>
            <person name="Wilkins M.J."/>
            <person name="Karaoz U."/>
            <person name="Brodie E.L."/>
            <person name="Williams K.H."/>
            <person name="Hubbard S.S."/>
            <person name="Banfield J.F."/>
        </authorList>
    </citation>
    <scope>NUCLEOTIDE SEQUENCE [LARGE SCALE GENOMIC DNA]</scope>
</reference>
<evidence type="ECO:0000313" key="2">
    <source>
        <dbReference type="EMBL" id="OGF40392.1"/>
    </source>
</evidence>
<dbReference type="AlphaFoldDB" id="A0A1F5TN38"/>
<organism evidence="2 3">
    <name type="scientific">Candidatus Falkowbacteria bacterium RIFOXYC2_FULL_47_12</name>
    <dbReference type="NCBI Taxonomy" id="1798004"/>
    <lineage>
        <taxon>Bacteria</taxon>
        <taxon>Candidatus Falkowiibacteriota</taxon>
    </lineage>
</organism>
<protein>
    <recommendedName>
        <fullName evidence="4">RNase NYN domain-containing protein</fullName>
    </recommendedName>
</protein>
<feature type="region of interest" description="Disordered" evidence="1">
    <location>
        <begin position="141"/>
        <end position="168"/>
    </location>
</feature>
<sequence>MRIFFILLYLKLSTIFFMPYLIDANNLAGKLKILNNPGFDQELISLAKTYLTPRGKKAILVFDSNDPLGDRYTEDNITVIYTPRDAVYENADDKIIELMENEKKPEDWVVVSDDMRIIDEAQHYDIEVMLAGDFAKKLMPEEEFDDDDEEFSGESAEALNSELLDEWN</sequence>
<evidence type="ECO:0008006" key="4">
    <source>
        <dbReference type="Google" id="ProtNLM"/>
    </source>
</evidence>
<dbReference type="InterPro" id="IPR010298">
    <property type="entry name" value="YacP-like"/>
</dbReference>
<feature type="compositionally biased region" description="Acidic residues" evidence="1">
    <location>
        <begin position="141"/>
        <end position="152"/>
    </location>
</feature>
<gene>
    <name evidence="2" type="ORF">A2477_02720</name>
</gene>
<proteinExistence type="predicted"/>
<dbReference type="Proteomes" id="UP000177939">
    <property type="component" value="Unassembled WGS sequence"/>
</dbReference>
<comment type="caution">
    <text evidence="2">The sequence shown here is derived from an EMBL/GenBank/DDBJ whole genome shotgun (WGS) entry which is preliminary data.</text>
</comment>
<evidence type="ECO:0000313" key="3">
    <source>
        <dbReference type="Proteomes" id="UP000177939"/>
    </source>
</evidence>
<accession>A0A1F5TN38</accession>